<organism evidence="1">
    <name type="scientific">Anguilla anguilla</name>
    <name type="common">European freshwater eel</name>
    <name type="synonym">Muraena anguilla</name>
    <dbReference type="NCBI Taxonomy" id="7936"/>
    <lineage>
        <taxon>Eukaryota</taxon>
        <taxon>Metazoa</taxon>
        <taxon>Chordata</taxon>
        <taxon>Craniata</taxon>
        <taxon>Vertebrata</taxon>
        <taxon>Euteleostomi</taxon>
        <taxon>Actinopterygii</taxon>
        <taxon>Neopterygii</taxon>
        <taxon>Teleostei</taxon>
        <taxon>Anguilliformes</taxon>
        <taxon>Anguillidae</taxon>
        <taxon>Anguilla</taxon>
    </lineage>
</organism>
<accession>A0A0E9SHF7</accession>
<evidence type="ECO:0000313" key="1">
    <source>
        <dbReference type="EMBL" id="JAH39933.1"/>
    </source>
</evidence>
<reference evidence="1" key="1">
    <citation type="submission" date="2014-11" db="EMBL/GenBank/DDBJ databases">
        <authorList>
            <person name="Amaro Gonzalez C."/>
        </authorList>
    </citation>
    <scope>NUCLEOTIDE SEQUENCE</scope>
</reference>
<sequence>MAVLCLRIPMINAKLTRLLQRPFAKNA</sequence>
<name>A0A0E9SHF7_ANGAN</name>
<protein>
    <submittedName>
        <fullName evidence="1">Uncharacterized protein</fullName>
    </submittedName>
</protein>
<dbReference type="EMBL" id="GBXM01068644">
    <property type="protein sequence ID" value="JAH39933.1"/>
    <property type="molecule type" value="Transcribed_RNA"/>
</dbReference>
<dbReference type="AlphaFoldDB" id="A0A0E9SHF7"/>
<proteinExistence type="predicted"/>
<reference evidence="1" key="2">
    <citation type="journal article" date="2015" name="Fish Shellfish Immunol.">
        <title>Early steps in the European eel (Anguilla anguilla)-Vibrio vulnificus interaction in the gills: Role of the RtxA13 toxin.</title>
        <authorList>
            <person name="Callol A."/>
            <person name="Pajuelo D."/>
            <person name="Ebbesson L."/>
            <person name="Teles M."/>
            <person name="MacKenzie S."/>
            <person name="Amaro C."/>
        </authorList>
    </citation>
    <scope>NUCLEOTIDE SEQUENCE</scope>
</reference>